<gene>
    <name evidence="1" type="ORF">J1N35_001036</name>
</gene>
<evidence type="ECO:0000313" key="2">
    <source>
        <dbReference type="Proteomes" id="UP000828251"/>
    </source>
</evidence>
<comment type="caution">
    <text evidence="1">The sequence shown here is derived from an EMBL/GenBank/DDBJ whole genome shotgun (WGS) entry which is preliminary data.</text>
</comment>
<proteinExistence type="predicted"/>
<dbReference type="EMBL" id="JAIQCV010000001">
    <property type="protein sequence ID" value="KAH1129658.1"/>
    <property type="molecule type" value="Genomic_DNA"/>
</dbReference>
<evidence type="ECO:0000313" key="1">
    <source>
        <dbReference type="EMBL" id="KAH1129658.1"/>
    </source>
</evidence>
<dbReference type="OrthoDB" id="1000264at2759"/>
<keyword evidence="2" id="KW-1185">Reference proteome</keyword>
<protein>
    <submittedName>
        <fullName evidence="1">Uncharacterized protein</fullName>
    </submittedName>
</protein>
<sequence>MATTKALSTRIEELEGELALYRVVMGNRVSSAVLNCENVSKFKEFAGTRSI</sequence>
<dbReference type="AlphaFoldDB" id="A0A9D3WJN7"/>
<reference evidence="1 2" key="1">
    <citation type="journal article" date="2021" name="Plant Biotechnol. J.">
        <title>Multi-omics assisted identification of the key and species-specific regulatory components of drought-tolerant mechanisms in Gossypium stocksii.</title>
        <authorList>
            <person name="Yu D."/>
            <person name="Ke L."/>
            <person name="Zhang D."/>
            <person name="Wu Y."/>
            <person name="Sun Y."/>
            <person name="Mei J."/>
            <person name="Sun J."/>
            <person name="Sun Y."/>
        </authorList>
    </citation>
    <scope>NUCLEOTIDE SEQUENCE [LARGE SCALE GENOMIC DNA]</scope>
    <source>
        <strain evidence="2">cv. E1</strain>
        <tissue evidence="1">Leaf</tissue>
    </source>
</reference>
<accession>A0A9D3WJN7</accession>
<organism evidence="1 2">
    <name type="scientific">Gossypium stocksii</name>
    <dbReference type="NCBI Taxonomy" id="47602"/>
    <lineage>
        <taxon>Eukaryota</taxon>
        <taxon>Viridiplantae</taxon>
        <taxon>Streptophyta</taxon>
        <taxon>Embryophyta</taxon>
        <taxon>Tracheophyta</taxon>
        <taxon>Spermatophyta</taxon>
        <taxon>Magnoliopsida</taxon>
        <taxon>eudicotyledons</taxon>
        <taxon>Gunneridae</taxon>
        <taxon>Pentapetalae</taxon>
        <taxon>rosids</taxon>
        <taxon>malvids</taxon>
        <taxon>Malvales</taxon>
        <taxon>Malvaceae</taxon>
        <taxon>Malvoideae</taxon>
        <taxon>Gossypium</taxon>
    </lineage>
</organism>
<dbReference type="Proteomes" id="UP000828251">
    <property type="component" value="Unassembled WGS sequence"/>
</dbReference>
<name>A0A9D3WJN7_9ROSI</name>